<dbReference type="EMBL" id="PQIB02000007">
    <property type="protein sequence ID" value="RLN07948.1"/>
    <property type="molecule type" value="Genomic_DNA"/>
</dbReference>
<feature type="compositionally biased region" description="Low complexity" evidence="1">
    <location>
        <begin position="501"/>
        <end position="512"/>
    </location>
</feature>
<gene>
    <name evidence="3" type="ORF">C2845_PM11G24090</name>
</gene>
<feature type="compositionally biased region" description="Low complexity" evidence="1">
    <location>
        <begin position="371"/>
        <end position="388"/>
    </location>
</feature>
<dbReference type="Gene3D" id="3.40.50.11500">
    <property type="match status" value="1"/>
</dbReference>
<reference evidence="4" key="1">
    <citation type="journal article" date="2019" name="Nat. Commun.">
        <title>The genome of broomcorn millet.</title>
        <authorList>
            <person name="Zou C."/>
            <person name="Miki D."/>
            <person name="Li D."/>
            <person name="Tang Q."/>
            <person name="Xiao L."/>
            <person name="Rajput S."/>
            <person name="Deng P."/>
            <person name="Jia W."/>
            <person name="Huang R."/>
            <person name="Zhang M."/>
            <person name="Sun Y."/>
            <person name="Hu J."/>
            <person name="Fu X."/>
            <person name="Schnable P.S."/>
            <person name="Li F."/>
            <person name="Zhang H."/>
            <person name="Feng B."/>
            <person name="Zhu X."/>
            <person name="Liu R."/>
            <person name="Schnable J.C."/>
            <person name="Zhu J.-K."/>
            <person name="Zhang H."/>
        </authorList>
    </citation>
    <scope>NUCLEOTIDE SEQUENCE [LARGE SCALE GENOMIC DNA]</scope>
</reference>
<sequence length="994" mass="110132">MAPCLHVYQALKMVDKNDGSEGLKFNTSHLIQTTEEVARAFIAAASAATTQSARPSVVYSSKDESGSPMQKLQQQFSKIMKGFSSSPDLSGPYNPEVLTTQKRQWSRFQLKSLGNRCIREPSHLFESIVIVGLPPQADIDELENIALGRNDEDGKRPRNLFGNNHHQVHAISNLEPQVLFAYPPEKPLPLKFKDTLSFCLPGGVQVHAVERTPSFSELNEILLGQEQLKESNQSFVFRLQVLIIERLQVADDSTLYGCCVLVEEIVQRPSKLVSMLMNEKPVFPRRSRYVITTPRCYCILSRLPFFELHFGVLQSILMEERLEWLTDGVSMLTSLSLEEACEENDICEGIEDTVQKQYLDCNTTDVDKSSESSTGVSSKELSDTDSSSGCKETRLDFVSKEGQVQDSSCAKEQSDVEMETVTHCDSPEVSDHCVPEDTSSDQSGVKHHELDSAPDIQNEFGARKNCDDSPQGNMDNEQLDLFITDTILPLMRSRLSEDCESSPSSQDSPSESRNLRSDTQESDSEEPSSIGHGDLVRHDNILQWAKAKKYGSLQVVCQYYQLQCPARGSSLNFHPLEHLHPLSFHRPGETVLHIAGSTIELRSRDTSLEVAEMRNALFAEEESTALSTWAVASICGCLRLEHVMTLFAAALLEKQIVIVCSNLVLPIDMMDFLDAPVPYIVGVQNKTSDVLNRLSNAVVIDANRNQIKSSLVPQLPQHRELLSSLRPYHSILVGESYLARKRPVYECTDAQVEAAKGFLAVLRDHLDTLCSNLRSHTITNVQSNNDKVSLLLRESFIGSFPSRDRPFMKPYSLEFAHCRCWTDPDRKPKLDVFSTPAYHPPKPVVSSALEQQHASTSNAFAYGMALLTGGFWSLQRDAGAEELATVRLRACAQEKGVGPVGRWQARSECACHKYRHHPALSTGGRHTAPCLPAGSRLQRCLQCPVFLAAPPRSAAACAGRQGRHAADRAGWVARGYKAGGTSSPVSVRVPSGSL</sequence>
<dbReference type="Pfam" id="PF02141">
    <property type="entry name" value="DENN"/>
    <property type="match status" value="1"/>
</dbReference>
<dbReference type="InterPro" id="IPR043153">
    <property type="entry name" value="DENN_C"/>
</dbReference>
<evidence type="ECO:0000313" key="3">
    <source>
        <dbReference type="EMBL" id="RLN07948.1"/>
    </source>
</evidence>
<feature type="domain" description="cDENN" evidence="2">
    <location>
        <begin position="292"/>
        <end position="705"/>
    </location>
</feature>
<dbReference type="InterPro" id="IPR051942">
    <property type="entry name" value="DENN_domain_containing_2"/>
</dbReference>
<organism evidence="3 4">
    <name type="scientific">Panicum miliaceum</name>
    <name type="common">Proso millet</name>
    <name type="synonym">Broomcorn millet</name>
    <dbReference type="NCBI Taxonomy" id="4540"/>
    <lineage>
        <taxon>Eukaryota</taxon>
        <taxon>Viridiplantae</taxon>
        <taxon>Streptophyta</taxon>
        <taxon>Embryophyta</taxon>
        <taxon>Tracheophyta</taxon>
        <taxon>Spermatophyta</taxon>
        <taxon>Magnoliopsida</taxon>
        <taxon>Liliopsida</taxon>
        <taxon>Poales</taxon>
        <taxon>Poaceae</taxon>
        <taxon>PACMAD clade</taxon>
        <taxon>Panicoideae</taxon>
        <taxon>Panicodae</taxon>
        <taxon>Paniceae</taxon>
        <taxon>Panicinae</taxon>
        <taxon>Panicum</taxon>
        <taxon>Panicum sect. Panicum</taxon>
    </lineage>
</organism>
<dbReference type="OrthoDB" id="6019893at2759"/>
<dbReference type="AlphaFoldDB" id="A0A3L6RQB7"/>
<dbReference type="Proteomes" id="UP000275267">
    <property type="component" value="Unassembled WGS sequence"/>
</dbReference>
<dbReference type="STRING" id="4540.A0A3L6RQB7"/>
<accession>A0A3L6RQB7</accession>
<evidence type="ECO:0000256" key="1">
    <source>
        <dbReference type="SAM" id="MobiDB-lite"/>
    </source>
</evidence>
<keyword evidence="4" id="KW-1185">Reference proteome</keyword>
<feature type="compositionally biased region" description="Basic and acidic residues" evidence="1">
    <location>
        <begin position="422"/>
        <end position="435"/>
    </location>
</feature>
<feature type="region of interest" description="Disordered" evidence="1">
    <location>
        <begin position="364"/>
        <end position="390"/>
    </location>
</feature>
<protein>
    <recommendedName>
        <fullName evidence="2">cDENN domain-containing protein</fullName>
    </recommendedName>
</protein>
<evidence type="ECO:0000313" key="4">
    <source>
        <dbReference type="Proteomes" id="UP000275267"/>
    </source>
</evidence>
<feature type="region of interest" description="Disordered" evidence="1">
    <location>
        <begin position="422"/>
        <end position="447"/>
    </location>
</feature>
<evidence type="ECO:0000259" key="2">
    <source>
        <dbReference type="SMART" id="SM00799"/>
    </source>
</evidence>
<comment type="caution">
    <text evidence="3">The sequence shown here is derived from an EMBL/GenBank/DDBJ whole genome shotgun (WGS) entry which is preliminary data.</text>
</comment>
<feature type="region of interest" description="Disordered" evidence="1">
    <location>
        <begin position="495"/>
        <end position="533"/>
    </location>
</feature>
<dbReference type="Gene3D" id="3.30.450.200">
    <property type="match status" value="1"/>
</dbReference>
<dbReference type="SMART" id="SM00799">
    <property type="entry name" value="DENN"/>
    <property type="match status" value="1"/>
</dbReference>
<dbReference type="PANTHER" id="PTHR15288">
    <property type="entry name" value="DENN DOMAIN-CONTAINING PROTEIN 2"/>
    <property type="match status" value="1"/>
</dbReference>
<proteinExistence type="predicted"/>
<dbReference type="InterPro" id="IPR001194">
    <property type="entry name" value="cDENN_dom"/>
</dbReference>
<name>A0A3L6RQB7_PANMI</name>
<dbReference type="PANTHER" id="PTHR15288:SF4">
    <property type="entry name" value="OS02G0777100 PROTEIN"/>
    <property type="match status" value="1"/>
</dbReference>